<organism evidence="9 10">
    <name type="scientific">Sporothrix stenoceras</name>
    <dbReference type="NCBI Taxonomy" id="5173"/>
    <lineage>
        <taxon>Eukaryota</taxon>
        <taxon>Fungi</taxon>
        <taxon>Dikarya</taxon>
        <taxon>Ascomycota</taxon>
        <taxon>Pezizomycotina</taxon>
        <taxon>Sordariomycetes</taxon>
        <taxon>Sordariomycetidae</taxon>
        <taxon>Ophiostomatales</taxon>
        <taxon>Ophiostomataceae</taxon>
        <taxon>Sporothrix</taxon>
    </lineage>
</organism>
<keyword evidence="5" id="KW-0804">Transcription</keyword>
<feature type="region of interest" description="Disordered" evidence="7">
    <location>
        <begin position="28"/>
        <end position="98"/>
    </location>
</feature>
<dbReference type="InterPro" id="IPR007219">
    <property type="entry name" value="XnlR_reg_dom"/>
</dbReference>
<keyword evidence="3" id="KW-0805">Transcription regulation</keyword>
<evidence type="ECO:0000256" key="7">
    <source>
        <dbReference type="SAM" id="MobiDB-lite"/>
    </source>
</evidence>
<keyword evidence="4" id="KW-0238">DNA-binding</keyword>
<feature type="compositionally biased region" description="Low complexity" evidence="7">
    <location>
        <begin position="579"/>
        <end position="588"/>
    </location>
</feature>
<evidence type="ECO:0000313" key="9">
    <source>
        <dbReference type="EMBL" id="KAL1890129.1"/>
    </source>
</evidence>
<evidence type="ECO:0000256" key="3">
    <source>
        <dbReference type="ARBA" id="ARBA00023015"/>
    </source>
</evidence>
<evidence type="ECO:0000256" key="4">
    <source>
        <dbReference type="ARBA" id="ARBA00023125"/>
    </source>
</evidence>
<keyword evidence="1" id="KW-0479">Metal-binding</keyword>
<protein>
    <recommendedName>
        <fullName evidence="8">Xylanolytic transcriptional activator regulatory domain-containing protein</fullName>
    </recommendedName>
</protein>
<dbReference type="Proteomes" id="UP001583186">
    <property type="component" value="Unassembled WGS sequence"/>
</dbReference>
<dbReference type="InterPro" id="IPR051615">
    <property type="entry name" value="Transcr_Regulatory_Elem"/>
</dbReference>
<feature type="compositionally biased region" description="Basic and acidic residues" evidence="7">
    <location>
        <begin position="130"/>
        <end position="141"/>
    </location>
</feature>
<reference evidence="9 10" key="1">
    <citation type="journal article" date="2024" name="IMA Fungus">
        <title>IMA Genome - F19 : A genome assembly and annotation guide to empower mycologists, including annotated draft genome sequences of Ceratocystis pirilliformis, Diaporthe australafricana, Fusarium ophioides, Paecilomyces lecythidis, and Sporothrix stenoceras.</title>
        <authorList>
            <person name="Aylward J."/>
            <person name="Wilson A.M."/>
            <person name="Visagie C.M."/>
            <person name="Spraker J."/>
            <person name="Barnes I."/>
            <person name="Buitendag C."/>
            <person name="Ceriani C."/>
            <person name="Del Mar Angel L."/>
            <person name="du Plessis D."/>
            <person name="Fuchs T."/>
            <person name="Gasser K."/>
            <person name="Kramer D."/>
            <person name="Li W."/>
            <person name="Munsamy K."/>
            <person name="Piso A."/>
            <person name="Price J.L."/>
            <person name="Sonnekus B."/>
            <person name="Thomas C."/>
            <person name="van der Nest A."/>
            <person name="van Dijk A."/>
            <person name="van Heerden A."/>
            <person name="van Vuuren N."/>
            <person name="Yilmaz N."/>
            <person name="Duong T.A."/>
            <person name="van der Merwe N.A."/>
            <person name="Wingfield M.J."/>
            <person name="Wingfield B.D."/>
        </authorList>
    </citation>
    <scope>NUCLEOTIDE SEQUENCE [LARGE SCALE GENOMIC DNA]</scope>
    <source>
        <strain evidence="9 10">CMW 5346</strain>
    </source>
</reference>
<feature type="compositionally biased region" description="Polar residues" evidence="7">
    <location>
        <begin position="66"/>
        <end position="80"/>
    </location>
</feature>
<keyword evidence="10" id="KW-1185">Reference proteome</keyword>
<evidence type="ECO:0000259" key="8">
    <source>
        <dbReference type="SMART" id="SM00906"/>
    </source>
</evidence>
<feature type="domain" description="Xylanolytic transcriptional activator regulatory" evidence="8">
    <location>
        <begin position="278"/>
        <end position="355"/>
    </location>
</feature>
<dbReference type="Pfam" id="PF04082">
    <property type="entry name" value="Fungal_trans"/>
    <property type="match status" value="1"/>
</dbReference>
<dbReference type="PANTHER" id="PTHR31313">
    <property type="entry name" value="TY1 ENHANCER ACTIVATOR"/>
    <property type="match status" value="1"/>
</dbReference>
<gene>
    <name evidence="9" type="ORF">Sste5346_008422</name>
</gene>
<comment type="caution">
    <text evidence="9">The sequence shown here is derived from an EMBL/GenBank/DDBJ whole genome shotgun (WGS) entry which is preliminary data.</text>
</comment>
<keyword evidence="6" id="KW-0539">Nucleus</keyword>
<evidence type="ECO:0000256" key="5">
    <source>
        <dbReference type="ARBA" id="ARBA00023163"/>
    </source>
</evidence>
<dbReference type="SMART" id="SM00906">
    <property type="entry name" value="Fungal_trans"/>
    <property type="match status" value="1"/>
</dbReference>
<name>A0ABR3YQB9_9PEZI</name>
<evidence type="ECO:0000256" key="6">
    <source>
        <dbReference type="ARBA" id="ARBA00023242"/>
    </source>
</evidence>
<dbReference type="CDD" id="cd12148">
    <property type="entry name" value="fungal_TF_MHR"/>
    <property type="match status" value="1"/>
</dbReference>
<dbReference type="PANTHER" id="PTHR31313:SF83">
    <property type="entry name" value="ZN(II)2CYS6 TRANSCRIPTION FACTOR (EUROFUNG)"/>
    <property type="match status" value="1"/>
</dbReference>
<feature type="region of interest" description="Disordered" evidence="7">
    <location>
        <begin position="130"/>
        <end position="149"/>
    </location>
</feature>
<evidence type="ECO:0000256" key="2">
    <source>
        <dbReference type="ARBA" id="ARBA00022833"/>
    </source>
</evidence>
<proteinExistence type="predicted"/>
<sequence length="667" mass="75149">MLRRRVNILERILQSTSVDVETAVAEFTANEEGQEEPGGTQQSNEAEDTAMATADEASPVVRHPQTKSPVSPDVPNNQSGFRDVNDSSHTPTTSSLPGALSHKALLNFDADGEARYFGPISGRLEFQQEEDGHANDEDGHPNSKAAANTPRGLFNQFYQDVVDDNELPEALEERLIDLYFTWEQPWCQVVDERLFRESRADKGPYFSPLLLNCILCVGSRYDVDSDPERPPDPDRGRLFLEKAEVLLHYDLKWPSISTLQALCILGTIYVAMGSDAAGWLHQGMANRLALDMGLNLDCASLAEGKWLLRAEVELRRRIYWSLYIVDKLSACYTGRICTFLDSQGVVELPSPSYEGVKGTQTVRHPHVATYQRAMVELCHCLEKTMLSLYAPKPLRGRKQRAIFVDSQLLALKNWQYDLPDVLRVDRGRHQKMPQVYTLHMMYHTAYIILMRPFLNTPGNSTKGNKPQTGDDRVSEADVERAKKVCYQAAGDICSIARKYRAAYGNFRQSPITATHCTLSAALILFNAKNLRWAGTHGVTIERDMTLCLQVLEELSVMWSPARHIWKNVAVLDALDKPKQQTQSPPQQQKQHREQHQEQITELPVETTIEIAPNTLDATATAATDGVVRDANLGIFLTETSFAFDSDYLPGDYENFDMLSRLHYDNIW</sequence>
<feature type="region of interest" description="Disordered" evidence="7">
    <location>
        <begin position="577"/>
        <end position="598"/>
    </location>
</feature>
<evidence type="ECO:0000313" key="10">
    <source>
        <dbReference type="Proteomes" id="UP001583186"/>
    </source>
</evidence>
<keyword evidence="2" id="KW-0862">Zinc</keyword>
<feature type="compositionally biased region" description="Polar residues" evidence="7">
    <location>
        <begin position="87"/>
        <end position="96"/>
    </location>
</feature>
<dbReference type="EMBL" id="JAWCUI010000065">
    <property type="protein sequence ID" value="KAL1890129.1"/>
    <property type="molecule type" value="Genomic_DNA"/>
</dbReference>
<evidence type="ECO:0000256" key="1">
    <source>
        <dbReference type="ARBA" id="ARBA00022723"/>
    </source>
</evidence>
<accession>A0ABR3YQB9</accession>